<gene>
    <name evidence="3" type="ORF">E6O75_ATG05463</name>
</gene>
<dbReference type="EMBL" id="SNSC02000010">
    <property type="protein sequence ID" value="TID20699.1"/>
    <property type="molecule type" value="Genomic_DNA"/>
</dbReference>
<name>A0A4Z1P310_9PEZI</name>
<evidence type="ECO:0000256" key="2">
    <source>
        <dbReference type="SAM" id="SignalP"/>
    </source>
</evidence>
<keyword evidence="3" id="KW-0503">Monooxygenase</keyword>
<comment type="caution">
    <text evidence="3">The sequence shown here is derived from an EMBL/GenBank/DDBJ whole genome shotgun (WGS) entry which is preliminary data.</text>
</comment>
<evidence type="ECO:0000313" key="4">
    <source>
        <dbReference type="Proteomes" id="UP000298493"/>
    </source>
</evidence>
<evidence type="ECO:0000313" key="3">
    <source>
        <dbReference type="EMBL" id="TID20699.1"/>
    </source>
</evidence>
<reference evidence="3 4" key="1">
    <citation type="submission" date="2019-04" db="EMBL/GenBank/DDBJ databases">
        <title>High contiguity whole genome sequence and gene annotation resource for two Venturia nashicola isolates.</title>
        <authorList>
            <person name="Prokchorchik M."/>
            <person name="Won K."/>
            <person name="Lee Y."/>
            <person name="Choi E.D."/>
            <person name="Segonzac C."/>
            <person name="Sohn K.H."/>
        </authorList>
    </citation>
    <scope>NUCLEOTIDE SEQUENCE [LARGE SCALE GENOMIC DNA]</scope>
    <source>
        <strain evidence="3 4">PRI2</strain>
    </source>
</reference>
<keyword evidence="3" id="KW-0560">Oxidoreductase</keyword>
<accession>A0A4Z1P310</accession>
<dbReference type="PROSITE" id="PS51257">
    <property type="entry name" value="PROKAR_LIPOPROTEIN"/>
    <property type="match status" value="1"/>
</dbReference>
<keyword evidence="2" id="KW-0732">Signal</keyword>
<protein>
    <submittedName>
        <fullName evidence="3">Putative sterigmatocystin biosynthesis monooxygenase</fullName>
    </submittedName>
</protein>
<dbReference type="Proteomes" id="UP000298493">
    <property type="component" value="Unassembled WGS sequence"/>
</dbReference>
<organism evidence="3 4">
    <name type="scientific">Venturia nashicola</name>
    <dbReference type="NCBI Taxonomy" id="86259"/>
    <lineage>
        <taxon>Eukaryota</taxon>
        <taxon>Fungi</taxon>
        <taxon>Dikarya</taxon>
        <taxon>Ascomycota</taxon>
        <taxon>Pezizomycotina</taxon>
        <taxon>Dothideomycetes</taxon>
        <taxon>Pleosporomycetidae</taxon>
        <taxon>Venturiales</taxon>
        <taxon>Venturiaceae</taxon>
        <taxon>Venturia</taxon>
    </lineage>
</organism>
<sequence length="223" mass="23634">MKYLLSFIPLIVFVACRSHGNLQQANSHGNLLQAKRQDDPCPCDTTAHSQCPSGRLDESSLCACLNNAELFCWYRNNRQCASPVPKPCPGLPPPPAPTDPTDPSEPKYTPPNGPGAGGLNCVEMGYCSEATKSKSSTTIMVNGTATVIDVPVGLPTGDTVADPFAPPAPVAHGISFAQLPRAGPVDPPPQMTPPPRMRVVRKSKRSDGEEAKAVESSWYGNGL</sequence>
<feature type="region of interest" description="Disordered" evidence="1">
    <location>
        <begin position="179"/>
        <end position="223"/>
    </location>
</feature>
<proteinExistence type="predicted"/>
<feature type="chain" id="PRO_5021433189" evidence="2">
    <location>
        <begin position="21"/>
        <end position="223"/>
    </location>
</feature>
<feature type="compositionally biased region" description="Pro residues" evidence="1">
    <location>
        <begin position="185"/>
        <end position="196"/>
    </location>
</feature>
<keyword evidence="4" id="KW-1185">Reference proteome</keyword>
<feature type="signal peptide" evidence="2">
    <location>
        <begin position="1"/>
        <end position="20"/>
    </location>
</feature>
<feature type="compositionally biased region" description="Pro residues" evidence="1">
    <location>
        <begin position="91"/>
        <end position="100"/>
    </location>
</feature>
<feature type="region of interest" description="Disordered" evidence="1">
    <location>
        <begin position="91"/>
        <end position="115"/>
    </location>
</feature>
<evidence type="ECO:0000256" key="1">
    <source>
        <dbReference type="SAM" id="MobiDB-lite"/>
    </source>
</evidence>
<dbReference type="GO" id="GO:0004497">
    <property type="term" value="F:monooxygenase activity"/>
    <property type="evidence" value="ECO:0007669"/>
    <property type="project" value="UniProtKB-KW"/>
</dbReference>
<dbReference type="AlphaFoldDB" id="A0A4Z1P310"/>